<dbReference type="PROSITE" id="PS01124">
    <property type="entry name" value="HTH_ARAC_FAMILY_2"/>
    <property type="match status" value="1"/>
</dbReference>
<feature type="region of interest" description="Disordered" evidence="4">
    <location>
        <begin position="1"/>
        <end position="44"/>
    </location>
</feature>
<keyword evidence="3" id="KW-0804">Transcription</keyword>
<feature type="compositionally biased region" description="Low complexity" evidence="4">
    <location>
        <begin position="24"/>
        <end position="37"/>
    </location>
</feature>
<dbReference type="Pfam" id="PF12833">
    <property type="entry name" value="HTH_18"/>
    <property type="match status" value="1"/>
</dbReference>
<dbReference type="EMBL" id="BAABLP010000002">
    <property type="protein sequence ID" value="GAA4744949.1"/>
    <property type="molecule type" value="Genomic_DNA"/>
</dbReference>
<dbReference type="PANTHER" id="PTHR46796">
    <property type="entry name" value="HTH-TYPE TRANSCRIPTIONAL ACTIVATOR RHAS-RELATED"/>
    <property type="match status" value="1"/>
</dbReference>
<dbReference type="Proteomes" id="UP001500121">
    <property type="component" value="Unassembled WGS sequence"/>
</dbReference>
<keyword evidence="2" id="KW-0238">DNA-binding</keyword>
<organism evidence="6 7">
    <name type="scientific">Amnibacterium soli</name>
    <dbReference type="NCBI Taxonomy" id="1282736"/>
    <lineage>
        <taxon>Bacteria</taxon>
        <taxon>Bacillati</taxon>
        <taxon>Actinomycetota</taxon>
        <taxon>Actinomycetes</taxon>
        <taxon>Micrococcales</taxon>
        <taxon>Microbacteriaceae</taxon>
        <taxon>Amnibacterium</taxon>
    </lineage>
</organism>
<evidence type="ECO:0000256" key="2">
    <source>
        <dbReference type="ARBA" id="ARBA00023125"/>
    </source>
</evidence>
<sequence length="392" mass="42261">MRLVASRSGVQGSFRRRAGGAPLASVSASGCSAAPAAPRDTASCGCAGERPASLPARRAHTDAHEGVEGLMTVDRRVTATPSDGDGAGIVRPRIERRRYTGEDGMRGLPVEGRFESRDPEEFEAEVVRAELGALVLRRTTMTAHRAMVDGSDAGADILRLMTVQHGSVLAAPPGGRPVRLEVGDALLTCRARTYVYQADGPIAIVASTLPVTSLPPLARRLDDLPVGPLPHTPLVDAVVALLVELARRLDEPWLFDADFAARGLIDLQTAILSEVMAPPPPAPGPDRVRAAAVDHIERHLGDPGLRPPQIAAALGVSLRYLHRAFDETDSTVARYLRDRRLEEVARTLRAGERQPSLQHLAERYGFSGQDQLARAFRRRYGSSMTEYRAARP</sequence>
<evidence type="ECO:0000313" key="6">
    <source>
        <dbReference type="EMBL" id="GAA4744949.1"/>
    </source>
</evidence>
<keyword evidence="1" id="KW-0805">Transcription regulation</keyword>
<accession>A0ABP8Z2V7</accession>
<name>A0ABP8Z2V7_9MICO</name>
<evidence type="ECO:0000256" key="4">
    <source>
        <dbReference type="SAM" id="MobiDB-lite"/>
    </source>
</evidence>
<protein>
    <recommendedName>
        <fullName evidence="5">HTH araC/xylS-type domain-containing protein</fullName>
    </recommendedName>
</protein>
<keyword evidence="7" id="KW-1185">Reference proteome</keyword>
<feature type="domain" description="HTH araC/xylS-type" evidence="5">
    <location>
        <begin position="290"/>
        <end position="390"/>
    </location>
</feature>
<evidence type="ECO:0000256" key="3">
    <source>
        <dbReference type="ARBA" id="ARBA00023163"/>
    </source>
</evidence>
<dbReference type="PROSITE" id="PS51257">
    <property type="entry name" value="PROKAR_LIPOPROTEIN"/>
    <property type="match status" value="1"/>
</dbReference>
<dbReference type="SMART" id="SM00342">
    <property type="entry name" value="HTH_ARAC"/>
    <property type="match status" value="1"/>
</dbReference>
<dbReference type="Gene3D" id="1.10.10.60">
    <property type="entry name" value="Homeodomain-like"/>
    <property type="match status" value="1"/>
</dbReference>
<dbReference type="InterPro" id="IPR050204">
    <property type="entry name" value="AraC_XylS_family_regulators"/>
</dbReference>
<dbReference type="InterPro" id="IPR018060">
    <property type="entry name" value="HTH_AraC"/>
</dbReference>
<evidence type="ECO:0000259" key="5">
    <source>
        <dbReference type="PROSITE" id="PS01124"/>
    </source>
</evidence>
<comment type="caution">
    <text evidence="6">The sequence shown here is derived from an EMBL/GenBank/DDBJ whole genome shotgun (WGS) entry which is preliminary data.</text>
</comment>
<evidence type="ECO:0000313" key="7">
    <source>
        <dbReference type="Proteomes" id="UP001500121"/>
    </source>
</evidence>
<proteinExistence type="predicted"/>
<gene>
    <name evidence="6" type="ORF">GCM10025783_15890</name>
</gene>
<reference evidence="7" key="1">
    <citation type="journal article" date="2019" name="Int. J. Syst. Evol. Microbiol.">
        <title>The Global Catalogue of Microorganisms (GCM) 10K type strain sequencing project: providing services to taxonomists for standard genome sequencing and annotation.</title>
        <authorList>
            <consortium name="The Broad Institute Genomics Platform"/>
            <consortium name="The Broad Institute Genome Sequencing Center for Infectious Disease"/>
            <person name="Wu L."/>
            <person name="Ma J."/>
        </authorList>
    </citation>
    <scope>NUCLEOTIDE SEQUENCE [LARGE SCALE GENOMIC DNA]</scope>
    <source>
        <strain evidence="7">JCM 19015</strain>
    </source>
</reference>
<evidence type="ECO:0000256" key="1">
    <source>
        <dbReference type="ARBA" id="ARBA00023015"/>
    </source>
</evidence>